<protein>
    <recommendedName>
        <fullName evidence="3">F-box domain-containing protein</fullName>
    </recommendedName>
</protein>
<evidence type="ECO:0000313" key="1">
    <source>
        <dbReference type="EMBL" id="RKP13398.1"/>
    </source>
</evidence>
<keyword evidence="2" id="KW-1185">Reference proteome</keyword>
<dbReference type="AlphaFoldDB" id="A0A4P9Y391"/>
<evidence type="ECO:0000313" key="2">
    <source>
        <dbReference type="Proteomes" id="UP000267251"/>
    </source>
</evidence>
<sequence length="189" mass="21194">QDAIAHLTRVNHRLHRLLLPILYRAPRLITPERFRAFVQDAAGRHGLLVHELEFSHLRYRWDVVDDANLHTLLKACPNLTLLDLDSTAIRHEGFRMVGSSVGPRLRTLGLSDSALTDASLIYLAERCGELRKLDLSITDISSVGLRAIANGCPHLRWVSLRDCPGISDASIRALKSHCRGLRHLDVNCC</sequence>
<feature type="non-terminal residue" evidence="1">
    <location>
        <position position="189"/>
    </location>
</feature>
<dbReference type="OrthoDB" id="421226at2759"/>
<dbReference type="Gene3D" id="3.80.10.10">
    <property type="entry name" value="Ribonuclease Inhibitor"/>
    <property type="match status" value="1"/>
</dbReference>
<dbReference type="GO" id="GO:0031146">
    <property type="term" value="P:SCF-dependent proteasomal ubiquitin-dependent protein catabolic process"/>
    <property type="evidence" value="ECO:0007669"/>
    <property type="project" value="TreeGrafter"/>
</dbReference>
<dbReference type="InterPro" id="IPR001611">
    <property type="entry name" value="Leu-rich_rpt"/>
</dbReference>
<dbReference type="InterPro" id="IPR032675">
    <property type="entry name" value="LRR_dom_sf"/>
</dbReference>
<dbReference type="Proteomes" id="UP000267251">
    <property type="component" value="Unassembled WGS sequence"/>
</dbReference>
<dbReference type="PANTHER" id="PTHR13318">
    <property type="entry name" value="PARTNER OF PAIRED, ISOFORM B-RELATED"/>
    <property type="match status" value="1"/>
</dbReference>
<name>A0A4P9Y391_9FUNG</name>
<dbReference type="SMART" id="SM00367">
    <property type="entry name" value="LRR_CC"/>
    <property type="match status" value="3"/>
</dbReference>
<evidence type="ECO:0008006" key="3">
    <source>
        <dbReference type="Google" id="ProtNLM"/>
    </source>
</evidence>
<proteinExistence type="predicted"/>
<feature type="non-terminal residue" evidence="1">
    <location>
        <position position="1"/>
    </location>
</feature>
<organism evidence="1 2">
    <name type="scientific">Piptocephalis cylindrospora</name>
    <dbReference type="NCBI Taxonomy" id="1907219"/>
    <lineage>
        <taxon>Eukaryota</taxon>
        <taxon>Fungi</taxon>
        <taxon>Fungi incertae sedis</taxon>
        <taxon>Zoopagomycota</taxon>
        <taxon>Zoopagomycotina</taxon>
        <taxon>Zoopagomycetes</taxon>
        <taxon>Zoopagales</taxon>
        <taxon>Piptocephalidaceae</taxon>
        <taxon>Piptocephalis</taxon>
    </lineage>
</organism>
<accession>A0A4P9Y391</accession>
<dbReference type="InterPro" id="IPR006553">
    <property type="entry name" value="Leu-rich_rpt_Cys-con_subtyp"/>
</dbReference>
<dbReference type="GO" id="GO:0019005">
    <property type="term" value="C:SCF ubiquitin ligase complex"/>
    <property type="evidence" value="ECO:0007669"/>
    <property type="project" value="TreeGrafter"/>
</dbReference>
<dbReference type="EMBL" id="KZ988031">
    <property type="protein sequence ID" value="RKP13398.1"/>
    <property type="molecule type" value="Genomic_DNA"/>
</dbReference>
<dbReference type="SUPFAM" id="SSF52047">
    <property type="entry name" value="RNI-like"/>
    <property type="match status" value="1"/>
</dbReference>
<dbReference type="Pfam" id="PF13516">
    <property type="entry name" value="LRR_6"/>
    <property type="match status" value="1"/>
</dbReference>
<reference evidence="2" key="1">
    <citation type="journal article" date="2018" name="Nat. Microbiol.">
        <title>Leveraging single-cell genomics to expand the fungal tree of life.</title>
        <authorList>
            <person name="Ahrendt S.R."/>
            <person name="Quandt C.A."/>
            <person name="Ciobanu D."/>
            <person name="Clum A."/>
            <person name="Salamov A."/>
            <person name="Andreopoulos B."/>
            <person name="Cheng J.F."/>
            <person name="Woyke T."/>
            <person name="Pelin A."/>
            <person name="Henrissat B."/>
            <person name="Reynolds N.K."/>
            <person name="Benny G.L."/>
            <person name="Smith M.E."/>
            <person name="James T.Y."/>
            <person name="Grigoriev I.V."/>
        </authorList>
    </citation>
    <scope>NUCLEOTIDE SEQUENCE [LARGE SCALE GENOMIC DNA]</scope>
</reference>
<gene>
    <name evidence="1" type="ORF">BJ684DRAFT_3849</name>
</gene>